<keyword evidence="9" id="KW-1185">Reference proteome</keyword>
<dbReference type="PANTHER" id="PTHR42781">
    <property type="entry name" value="SPERMIDINE/PUTRESCINE IMPORT ATP-BINDING PROTEIN POTA"/>
    <property type="match status" value="1"/>
</dbReference>
<evidence type="ECO:0000256" key="1">
    <source>
        <dbReference type="ARBA" id="ARBA00022448"/>
    </source>
</evidence>
<dbReference type="RefSeq" id="WP_129457704.1">
    <property type="nucleotide sequence ID" value="NZ_PPCV01000002.1"/>
</dbReference>
<evidence type="ECO:0000259" key="7">
    <source>
        <dbReference type="PROSITE" id="PS51866"/>
    </source>
</evidence>
<evidence type="ECO:0000313" key="8">
    <source>
        <dbReference type="EMBL" id="RXW32837.1"/>
    </source>
</evidence>
<proteinExistence type="predicted"/>
<feature type="domain" description="ABC transporter" evidence="6">
    <location>
        <begin position="11"/>
        <end position="232"/>
    </location>
</feature>
<dbReference type="GO" id="GO:0005524">
    <property type="term" value="F:ATP binding"/>
    <property type="evidence" value="ECO:0007669"/>
    <property type="project" value="UniProtKB-KW"/>
</dbReference>
<dbReference type="GO" id="GO:0016887">
    <property type="term" value="F:ATP hydrolysis activity"/>
    <property type="evidence" value="ECO:0007669"/>
    <property type="project" value="InterPro"/>
</dbReference>
<dbReference type="Gene3D" id="3.40.50.300">
    <property type="entry name" value="P-loop containing nucleotide triphosphate hydrolases"/>
    <property type="match status" value="1"/>
</dbReference>
<keyword evidence="1" id="KW-0813">Transport</keyword>
<dbReference type="Pfam" id="PF00005">
    <property type="entry name" value="ABC_tran"/>
    <property type="match status" value="1"/>
</dbReference>
<dbReference type="InterPro" id="IPR008995">
    <property type="entry name" value="Mo/tungstate-bd_C_term_dom"/>
</dbReference>
<dbReference type="SUPFAM" id="SSF50331">
    <property type="entry name" value="MOP-like"/>
    <property type="match status" value="1"/>
</dbReference>
<evidence type="ECO:0000313" key="9">
    <source>
        <dbReference type="Proteomes" id="UP000290624"/>
    </source>
</evidence>
<dbReference type="InterPro" id="IPR005116">
    <property type="entry name" value="Transp-assoc_OB_typ1"/>
</dbReference>
<dbReference type="SMART" id="SM00382">
    <property type="entry name" value="AAA"/>
    <property type="match status" value="1"/>
</dbReference>
<dbReference type="Pfam" id="PF03459">
    <property type="entry name" value="TOBE"/>
    <property type="match status" value="1"/>
</dbReference>
<sequence length="354" mass="36863">MSEPLTVDARVAARDVHVRFDVAAGDVVALIGPNGAGKSTTIHLLAGALRPESGAITLGPTTLAGPHTFVPPHRRKIGYLEQRALLFPHLNVLDNVAYGPRCWGASRQDARRRAASELAAVGLAGFETRPVGTLSGGQAQRVALARSLACDPDVVLLDEPFAALDATATPALRHLVRGRLRGITTLIATHDPLDVMVLAERVVALEHGRVTSEGSVEEMVARPSSAFLADFVGLNLLTGRAEGTQALALSDGSLISGLSEAPLPEGGARAVFAPDAVSLFTTPPHGSPRTALRAVVSAIEDRGMVQRVSLLVAGQRIHADVTPAAVRDLGLTEGDPVVAAIKATQVALHPVPAR</sequence>
<dbReference type="InterPro" id="IPR003593">
    <property type="entry name" value="AAA+_ATPase"/>
</dbReference>
<feature type="domain" description="Mop" evidence="7">
    <location>
        <begin position="285"/>
        <end position="350"/>
    </location>
</feature>
<dbReference type="GO" id="GO:0015689">
    <property type="term" value="P:molybdate ion transport"/>
    <property type="evidence" value="ECO:0007669"/>
    <property type="project" value="InterPro"/>
</dbReference>
<name>A0A4Q2EH10_9ACTN</name>
<dbReference type="AlphaFoldDB" id="A0A4Q2EH10"/>
<dbReference type="OrthoDB" id="3180400at2"/>
<evidence type="ECO:0000256" key="2">
    <source>
        <dbReference type="ARBA" id="ARBA00022505"/>
    </source>
</evidence>
<dbReference type="EMBL" id="PPCV01000002">
    <property type="protein sequence ID" value="RXW32837.1"/>
    <property type="molecule type" value="Genomic_DNA"/>
</dbReference>
<dbReference type="InterPro" id="IPR003439">
    <property type="entry name" value="ABC_transporter-like_ATP-bd"/>
</dbReference>
<keyword evidence="3" id="KW-0547">Nucleotide-binding</keyword>
<dbReference type="InterPro" id="IPR004606">
    <property type="entry name" value="Mop_domain"/>
</dbReference>
<evidence type="ECO:0000256" key="4">
    <source>
        <dbReference type="ARBA" id="ARBA00022840"/>
    </source>
</evidence>
<keyword evidence="2 5" id="KW-0500">Molybdenum</keyword>
<dbReference type="InterPro" id="IPR050093">
    <property type="entry name" value="ABC_SmlMolc_Importer"/>
</dbReference>
<gene>
    <name evidence="8" type="ORF">C1706_02815</name>
</gene>
<dbReference type="PROSITE" id="PS50893">
    <property type="entry name" value="ABC_TRANSPORTER_2"/>
    <property type="match status" value="1"/>
</dbReference>
<dbReference type="PROSITE" id="PS00211">
    <property type="entry name" value="ABC_TRANSPORTER_1"/>
    <property type="match status" value="1"/>
</dbReference>
<dbReference type="PROSITE" id="PS51866">
    <property type="entry name" value="MOP"/>
    <property type="match status" value="1"/>
</dbReference>
<keyword evidence="4 8" id="KW-0067">ATP-binding</keyword>
<evidence type="ECO:0000259" key="6">
    <source>
        <dbReference type="PROSITE" id="PS50893"/>
    </source>
</evidence>
<dbReference type="Proteomes" id="UP000290624">
    <property type="component" value="Unassembled WGS sequence"/>
</dbReference>
<organism evidence="8 9">
    <name type="scientific">Propioniciclava flava</name>
    <dbReference type="NCBI Taxonomy" id="2072026"/>
    <lineage>
        <taxon>Bacteria</taxon>
        <taxon>Bacillati</taxon>
        <taxon>Actinomycetota</taxon>
        <taxon>Actinomycetes</taxon>
        <taxon>Propionibacteriales</taxon>
        <taxon>Propionibacteriaceae</taxon>
        <taxon>Propioniciclava</taxon>
    </lineage>
</organism>
<dbReference type="PANTHER" id="PTHR42781:SF4">
    <property type="entry name" value="SPERMIDINE_PUTRESCINE IMPORT ATP-BINDING PROTEIN POTA"/>
    <property type="match status" value="1"/>
</dbReference>
<dbReference type="InterPro" id="IPR027417">
    <property type="entry name" value="P-loop_NTPase"/>
</dbReference>
<accession>A0A4Q2EH10</accession>
<protein>
    <submittedName>
        <fullName evidence="8">Molybdenum ABC transporter ATP-binding protein</fullName>
    </submittedName>
</protein>
<dbReference type="InterPro" id="IPR017871">
    <property type="entry name" value="ABC_transporter-like_CS"/>
</dbReference>
<comment type="caution">
    <text evidence="8">The sequence shown here is derived from an EMBL/GenBank/DDBJ whole genome shotgun (WGS) entry which is preliminary data.</text>
</comment>
<evidence type="ECO:0000256" key="3">
    <source>
        <dbReference type="ARBA" id="ARBA00022741"/>
    </source>
</evidence>
<dbReference type="SUPFAM" id="SSF52540">
    <property type="entry name" value="P-loop containing nucleoside triphosphate hydrolases"/>
    <property type="match status" value="1"/>
</dbReference>
<reference evidence="8 9" key="1">
    <citation type="submission" date="2018-01" db="EMBL/GenBank/DDBJ databases">
        <title>Lactibacter flavus gen. nov., sp. nov., a novel bacterium of the family Propionibacteriaceae isolated from raw milk and dairy products.</title>
        <authorList>
            <person name="Wenning M."/>
            <person name="Breitenwieser F."/>
            <person name="Huptas C."/>
            <person name="von Neubeck M."/>
            <person name="Busse H.-J."/>
            <person name="Scherer S."/>
        </authorList>
    </citation>
    <scope>NUCLEOTIDE SEQUENCE [LARGE SCALE GENOMIC DNA]</scope>
    <source>
        <strain evidence="8 9">VG341</strain>
    </source>
</reference>
<evidence type="ECO:0000256" key="5">
    <source>
        <dbReference type="PROSITE-ProRule" id="PRU01213"/>
    </source>
</evidence>
<dbReference type="Gene3D" id="2.40.50.100">
    <property type="match status" value="1"/>
</dbReference>